<feature type="compositionally biased region" description="Basic and acidic residues" evidence="1">
    <location>
        <begin position="1"/>
        <end position="15"/>
    </location>
</feature>
<name>A0AAV4Y495_CAEEX</name>
<accession>A0AAV4Y495</accession>
<keyword evidence="3" id="KW-1185">Reference proteome</keyword>
<evidence type="ECO:0000256" key="1">
    <source>
        <dbReference type="SAM" id="MobiDB-lite"/>
    </source>
</evidence>
<organism evidence="2 3">
    <name type="scientific">Caerostris extrusa</name>
    <name type="common">Bark spider</name>
    <name type="synonym">Caerostris bankana</name>
    <dbReference type="NCBI Taxonomy" id="172846"/>
    <lineage>
        <taxon>Eukaryota</taxon>
        <taxon>Metazoa</taxon>
        <taxon>Ecdysozoa</taxon>
        <taxon>Arthropoda</taxon>
        <taxon>Chelicerata</taxon>
        <taxon>Arachnida</taxon>
        <taxon>Araneae</taxon>
        <taxon>Araneomorphae</taxon>
        <taxon>Entelegynae</taxon>
        <taxon>Araneoidea</taxon>
        <taxon>Araneidae</taxon>
        <taxon>Caerostris</taxon>
    </lineage>
</organism>
<feature type="compositionally biased region" description="Polar residues" evidence="1">
    <location>
        <begin position="29"/>
        <end position="39"/>
    </location>
</feature>
<protein>
    <submittedName>
        <fullName evidence="2">Uncharacterized protein</fullName>
    </submittedName>
</protein>
<evidence type="ECO:0000313" key="3">
    <source>
        <dbReference type="Proteomes" id="UP001054945"/>
    </source>
</evidence>
<reference evidence="2 3" key="1">
    <citation type="submission" date="2021-06" db="EMBL/GenBank/DDBJ databases">
        <title>Caerostris extrusa draft genome.</title>
        <authorList>
            <person name="Kono N."/>
            <person name="Arakawa K."/>
        </authorList>
    </citation>
    <scope>NUCLEOTIDE SEQUENCE [LARGE SCALE GENOMIC DNA]</scope>
</reference>
<dbReference type="Proteomes" id="UP001054945">
    <property type="component" value="Unassembled WGS sequence"/>
</dbReference>
<feature type="region of interest" description="Disordered" evidence="1">
    <location>
        <begin position="1"/>
        <end position="39"/>
    </location>
</feature>
<proteinExistence type="predicted"/>
<sequence>MKKGRRNSDETKRISSIDGGVIDPESLRRQTSTGKQSAISLEKKELFVDPFKDWNFKRQFENNRGRESPHPSKKPTTTIDFNFLKGFPTISFALPAPGIKENFIFLLLPQKESWKRAPHPSKNPAATIDFNVFKGFLPSLNLPAKVWKKTLFSVTPPKGIVEESPSPLKETPSLQLISISLRVSFLPSLSRFLLQVSRPEIHF</sequence>
<comment type="caution">
    <text evidence="2">The sequence shown here is derived from an EMBL/GenBank/DDBJ whole genome shotgun (WGS) entry which is preliminary data.</text>
</comment>
<dbReference type="AlphaFoldDB" id="A0AAV4Y495"/>
<dbReference type="EMBL" id="BPLR01018766">
    <property type="protein sequence ID" value="GIZ02162.1"/>
    <property type="molecule type" value="Genomic_DNA"/>
</dbReference>
<gene>
    <name evidence="2" type="ORF">CEXT_724561</name>
</gene>
<evidence type="ECO:0000313" key="2">
    <source>
        <dbReference type="EMBL" id="GIZ02162.1"/>
    </source>
</evidence>